<keyword evidence="2" id="KW-1185">Reference proteome</keyword>
<sequence>MIDARHLKLINRRWVIPQRLRAHRKPEPCTCPGPYAHAFCYVVTCRCDHGIGAR</sequence>
<protein>
    <submittedName>
        <fullName evidence="1">Uncharacterized protein</fullName>
    </submittedName>
</protein>
<dbReference type="Proteomes" id="UP000183585">
    <property type="component" value="Unassembled WGS sequence"/>
</dbReference>
<dbReference type="AlphaFoldDB" id="A0A1C5A994"/>
<accession>A0A1C5A994</accession>
<evidence type="ECO:0000313" key="2">
    <source>
        <dbReference type="Proteomes" id="UP000183585"/>
    </source>
</evidence>
<proteinExistence type="predicted"/>
<gene>
    <name evidence="1" type="ORF">GA0070563_1123</name>
</gene>
<dbReference type="EMBL" id="FMCT01000012">
    <property type="protein sequence ID" value="SCF41822.1"/>
    <property type="molecule type" value="Genomic_DNA"/>
</dbReference>
<organism evidence="1 2">
    <name type="scientific">Micromonospora carbonacea</name>
    <dbReference type="NCBI Taxonomy" id="47853"/>
    <lineage>
        <taxon>Bacteria</taxon>
        <taxon>Bacillati</taxon>
        <taxon>Actinomycetota</taxon>
        <taxon>Actinomycetes</taxon>
        <taxon>Micromonosporales</taxon>
        <taxon>Micromonosporaceae</taxon>
        <taxon>Micromonospora</taxon>
    </lineage>
</organism>
<reference evidence="2" key="1">
    <citation type="submission" date="2016-06" db="EMBL/GenBank/DDBJ databases">
        <authorList>
            <person name="Varghese N."/>
            <person name="Submissions Spin"/>
        </authorList>
    </citation>
    <scope>NUCLEOTIDE SEQUENCE [LARGE SCALE GENOMIC DNA]</scope>
    <source>
        <strain evidence="2">DSM 43168</strain>
    </source>
</reference>
<name>A0A1C5A994_9ACTN</name>
<evidence type="ECO:0000313" key="1">
    <source>
        <dbReference type="EMBL" id="SCF41822.1"/>
    </source>
</evidence>